<dbReference type="Proteomes" id="UP000094094">
    <property type="component" value="Chromosome"/>
</dbReference>
<dbReference type="RefSeq" id="WP_069568946.1">
    <property type="nucleotide sequence ID" value="NZ_CP017157.1"/>
</dbReference>
<evidence type="ECO:0008006" key="4">
    <source>
        <dbReference type="Google" id="ProtNLM"/>
    </source>
</evidence>
<dbReference type="ESTHER" id="9actn-d1glt3">
    <property type="family name" value="Dieckmann_Cyclase"/>
</dbReference>
<name>A0A1D7VJN8_9ACTN</name>
<feature type="region of interest" description="Disordered" evidence="1">
    <location>
        <begin position="1"/>
        <end position="22"/>
    </location>
</feature>
<dbReference type="InterPro" id="IPR029058">
    <property type="entry name" value="AB_hydrolase_fold"/>
</dbReference>
<gene>
    <name evidence="2" type="ORF">SL103_12620</name>
</gene>
<dbReference type="EMBL" id="CP017157">
    <property type="protein sequence ID" value="AOP46985.1"/>
    <property type="molecule type" value="Genomic_DNA"/>
</dbReference>
<evidence type="ECO:0000313" key="3">
    <source>
        <dbReference type="Proteomes" id="UP000094094"/>
    </source>
</evidence>
<evidence type="ECO:0000256" key="1">
    <source>
        <dbReference type="SAM" id="MobiDB-lite"/>
    </source>
</evidence>
<accession>A0A1D7VJN8</accession>
<protein>
    <recommendedName>
        <fullName evidence="4">Thioesterase domain-containing protein</fullName>
    </recommendedName>
</protein>
<dbReference type="OrthoDB" id="3601157at2"/>
<evidence type="ECO:0000313" key="2">
    <source>
        <dbReference type="EMBL" id="AOP46985.1"/>
    </source>
</evidence>
<sequence>MNTSLNASDAPRAAASATPDGWKVLHDGGPGELVLAVDYASTGRRESSFFDIVPNLPADRTVWETTQPPLGQETEMGGAAYVARWMRAVTESGRHVRAVMGYCVGSVFAAALAEEIGRIQSEPPVVLMFDPSVPVSVNLRHDFCNVIDHYATILTEDEVRHCKAEAHRLFAEDDDFDRLGARYSRMFEEVVETAFIRSELDVELGRELSDTFVSFVRYLVAARQVDPSRVWARGTAVSSRDSTPAADLAGHEIQFHIDHLDILRDPGVGRAVTELLTAPR</sequence>
<dbReference type="Gene3D" id="3.40.50.1820">
    <property type="entry name" value="alpha/beta hydrolase"/>
    <property type="match status" value="1"/>
</dbReference>
<dbReference type="SUPFAM" id="SSF53474">
    <property type="entry name" value="alpha/beta-Hydrolases"/>
    <property type="match status" value="1"/>
</dbReference>
<dbReference type="KEGG" id="slc:SL103_12620"/>
<organism evidence="2 3">
    <name type="scientific">Streptomyces lydicus</name>
    <dbReference type="NCBI Taxonomy" id="47763"/>
    <lineage>
        <taxon>Bacteria</taxon>
        <taxon>Bacillati</taxon>
        <taxon>Actinomycetota</taxon>
        <taxon>Actinomycetes</taxon>
        <taxon>Kitasatosporales</taxon>
        <taxon>Streptomycetaceae</taxon>
        <taxon>Streptomyces</taxon>
    </lineage>
</organism>
<dbReference type="AlphaFoldDB" id="A0A1D7VJN8"/>
<feature type="compositionally biased region" description="Low complexity" evidence="1">
    <location>
        <begin position="7"/>
        <end position="20"/>
    </location>
</feature>
<proteinExistence type="predicted"/>
<reference evidence="2 3" key="1">
    <citation type="submission" date="2016-09" db="EMBL/GenBank/DDBJ databases">
        <title>Complete genome sequencing of Streptomyces lydicus 103 and metabolic pathways analysis of antibiotic biosynthesis.</title>
        <authorList>
            <person name="Jia N."/>
            <person name="Ding M.-Z."/>
            <person name="Gao F."/>
            <person name="Yuan Y.-J."/>
        </authorList>
    </citation>
    <scope>NUCLEOTIDE SEQUENCE [LARGE SCALE GENOMIC DNA]</scope>
    <source>
        <strain evidence="2 3">103</strain>
    </source>
</reference>
<keyword evidence="3" id="KW-1185">Reference proteome</keyword>